<reference evidence="1 2" key="1">
    <citation type="submission" date="2024-06" db="EMBL/GenBank/DDBJ databases">
        <title>The Natural Products Discovery Center: Release of the First 8490 Sequenced Strains for Exploring Actinobacteria Biosynthetic Diversity.</title>
        <authorList>
            <person name="Kalkreuter E."/>
            <person name="Kautsar S.A."/>
            <person name="Yang D."/>
            <person name="Bader C.D."/>
            <person name="Teijaro C.N."/>
            <person name="Fluegel L."/>
            <person name="Davis C.M."/>
            <person name="Simpson J.R."/>
            <person name="Lauterbach L."/>
            <person name="Steele A.D."/>
            <person name="Gui C."/>
            <person name="Meng S."/>
            <person name="Li G."/>
            <person name="Viehrig K."/>
            <person name="Ye F."/>
            <person name="Su P."/>
            <person name="Kiefer A.F."/>
            <person name="Nichols A."/>
            <person name="Cepeda A.J."/>
            <person name="Yan W."/>
            <person name="Fan B."/>
            <person name="Jiang Y."/>
            <person name="Adhikari A."/>
            <person name="Zheng C.-J."/>
            <person name="Schuster L."/>
            <person name="Cowan T.M."/>
            <person name="Smanski M.J."/>
            <person name="Chevrette M.G."/>
            <person name="De Carvalho L.P.S."/>
            <person name="Shen B."/>
        </authorList>
    </citation>
    <scope>NUCLEOTIDE SEQUENCE [LARGE SCALE GENOMIC DNA]</scope>
    <source>
        <strain evidence="1 2">NPDC038104</strain>
    </source>
</reference>
<name>A0ABV2YCF0_9ACTN</name>
<sequence length="50" mass="5791">MTVTVIDGEWVALREHVPHPLRPLLMLVKVRVTSKLHLQRQRHLSVVFPG</sequence>
<comment type="caution">
    <text evidence="1">The sequence shown here is derived from an EMBL/GenBank/DDBJ whole genome shotgun (WGS) entry which is preliminary data.</text>
</comment>
<proteinExistence type="predicted"/>
<dbReference type="RefSeq" id="WP_159105554.1">
    <property type="nucleotide sequence ID" value="NZ_BEVZ01000002.1"/>
</dbReference>
<accession>A0ABV2YCF0</accession>
<evidence type="ECO:0000313" key="1">
    <source>
        <dbReference type="EMBL" id="MEU3553392.1"/>
    </source>
</evidence>
<gene>
    <name evidence="1" type="ORF">AB0E65_03990</name>
</gene>
<dbReference type="Proteomes" id="UP001550850">
    <property type="component" value="Unassembled WGS sequence"/>
</dbReference>
<evidence type="ECO:0008006" key="3">
    <source>
        <dbReference type="Google" id="ProtNLM"/>
    </source>
</evidence>
<organism evidence="1 2">
    <name type="scientific">Streptomyces fragilis</name>
    <dbReference type="NCBI Taxonomy" id="67301"/>
    <lineage>
        <taxon>Bacteria</taxon>
        <taxon>Bacillati</taxon>
        <taxon>Actinomycetota</taxon>
        <taxon>Actinomycetes</taxon>
        <taxon>Kitasatosporales</taxon>
        <taxon>Streptomycetaceae</taxon>
        <taxon>Streptomyces</taxon>
    </lineage>
</organism>
<dbReference type="EMBL" id="JBEZUR010000003">
    <property type="protein sequence ID" value="MEU3553392.1"/>
    <property type="molecule type" value="Genomic_DNA"/>
</dbReference>
<keyword evidence="2" id="KW-1185">Reference proteome</keyword>
<evidence type="ECO:0000313" key="2">
    <source>
        <dbReference type="Proteomes" id="UP001550850"/>
    </source>
</evidence>
<protein>
    <recommendedName>
        <fullName evidence="3">Transposase</fullName>
    </recommendedName>
</protein>